<feature type="domain" description="HTH cro/C1-type" evidence="1">
    <location>
        <begin position="29"/>
        <end position="59"/>
    </location>
</feature>
<evidence type="ECO:0000313" key="3">
    <source>
        <dbReference type="Proteomes" id="UP000270487"/>
    </source>
</evidence>
<sequence length="119" mass="13439">MWGIRMPKSIVRAYSRYTEEALGLLAVSIRAARLERKLTTSEVAERAGISRGLLQRIEKADPRCGIGVVFEVAKIVGVRLFDEDAEVSTIIGHRTRTEEKLSLLPRRARKISKEVNDDF</sequence>
<organism evidence="2 3">
    <name type="scientific">Serratia fonticola</name>
    <dbReference type="NCBI Taxonomy" id="47917"/>
    <lineage>
        <taxon>Bacteria</taxon>
        <taxon>Pseudomonadati</taxon>
        <taxon>Pseudomonadota</taxon>
        <taxon>Gammaproteobacteria</taxon>
        <taxon>Enterobacterales</taxon>
        <taxon>Yersiniaceae</taxon>
        <taxon>Serratia</taxon>
    </lineage>
</organism>
<dbReference type="SMART" id="SM00530">
    <property type="entry name" value="HTH_XRE"/>
    <property type="match status" value="1"/>
</dbReference>
<proteinExistence type="predicted"/>
<dbReference type="InterPro" id="IPR001387">
    <property type="entry name" value="Cro/C1-type_HTH"/>
</dbReference>
<reference evidence="2 3" key="1">
    <citation type="submission" date="2018-12" db="EMBL/GenBank/DDBJ databases">
        <authorList>
            <consortium name="Pathogen Informatics"/>
        </authorList>
    </citation>
    <scope>NUCLEOTIDE SEQUENCE [LARGE SCALE GENOMIC DNA]</scope>
    <source>
        <strain evidence="2 3">NCTC13193</strain>
    </source>
</reference>
<dbReference type="PROSITE" id="PS50943">
    <property type="entry name" value="HTH_CROC1"/>
    <property type="match status" value="1"/>
</dbReference>
<dbReference type="InterPro" id="IPR010982">
    <property type="entry name" value="Lambda_DNA-bd_dom_sf"/>
</dbReference>
<name>A0A448TAC8_SERFO</name>
<accession>A0A448TAC8</accession>
<dbReference type="Gene3D" id="1.10.260.40">
    <property type="entry name" value="lambda repressor-like DNA-binding domains"/>
    <property type="match status" value="1"/>
</dbReference>
<dbReference type="GO" id="GO:0003677">
    <property type="term" value="F:DNA binding"/>
    <property type="evidence" value="ECO:0007669"/>
    <property type="project" value="InterPro"/>
</dbReference>
<dbReference type="EMBL" id="LR134492">
    <property type="protein sequence ID" value="VEI76941.1"/>
    <property type="molecule type" value="Genomic_DNA"/>
</dbReference>
<dbReference type="Proteomes" id="UP000270487">
    <property type="component" value="Chromosome"/>
</dbReference>
<evidence type="ECO:0000313" key="2">
    <source>
        <dbReference type="EMBL" id="VEI76941.1"/>
    </source>
</evidence>
<gene>
    <name evidence="2" type="ORF">NCTC13193_05570</name>
</gene>
<dbReference type="Pfam" id="PF01381">
    <property type="entry name" value="HTH_3"/>
    <property type="match status" value="1"/>
</dbReference>
<dbReference type="CDD" id="cd00093">
    <property type="entry name" value="HTH_XRE"/>
    <property type="match status" value="1"/>
</dbReference>
<protein>
    <submittedName>
        <fullName evidence="2">Transcriptional regulator, y4mF family</fullName>
    </submittedName>
</protein>
<evidence type="ECO:0000259" key="1">
    <source>
        <dbReference type="PROSITE" id="PS50943"/>
    </source>
</evidence>
<dbReference type="SUPFAM" id="SSF47413">
    <property type="entry name" value="lambda repressor-like DNA-binding domains"/>
    <property type="match status" value="1"/>
</dbReference>
<dbReference type="AlphaFoldDB" id="A0A448TAC8"/>